<keyword evidence="2" id="KW-0812">Transmembrane</keyword>
<keyword evidence="1" id="KW-0697">Rotamase</keyword>
<reference evidence="5" key="1">
    <citation type="submission" date="2011-02" db="EMBL/GenBank/DDBJ databases">
        <title>Complete sequence of Spirochaeta sp. Buddy.</title>
        <authorList>
            <person name="Lucas S."/>
            <person name="Copeland A."/>
            <person name="Lapidus A."/>
            <person name="Cheng J.-F."/>
            <person name="Goodwin L."/>
            <person name="Pitluck S."/>
            <person name="Zeytun A."/>
            <person name="Detter J.C."/>
            <person name="Han C."/>
            <person name="Tapia R."/>
            <person name="Land M."/>
            <person name="Hauser L."/>
            <person name="Kyrpides N."/>
            <person name="Ivanova N."/>
            <person name="Mikhailova N."/>
            <person name="Pagani I."/>
            <person name="Ritalahti K.M."/>
            <person name="Loeffler F.E."/>
            <person name="Woyke T."/>
        </authorList>
    </citation>
    <scope>NUCLEOTIDE SEQUENCE [LARGE SCALE GENOMIC DNA]</scope>
    <source>
        <strain evidence="5">ATCC BAA-1886 / DSM 22777 / Buddy</strain>
    </source>
</reference>
<dbReference type="EMBL" id="CP002541">
    <property type="protein sequence ID" value="ADY12751.1"/>
    <property type="molecule type" value="Genomic_DNA"/>
</dbReference>
<dbReference type="eggNOG" id="COG0760">
    <property type="taxonomic scope" value="Bacteria"/>
</dbReference>
<organism evidence="4 5">
    <name type="scientific">Sphaerochaeta globosa (strain ATCC BAA-1886 / DSM 22777 / Buddy)</name>
    <name type="common">Spirochaeta sp. (strain Buddy)</name>
    <dbReference type="NCBI Taxonomy" id="158189"/>
    <lineage>
        <taxon>Bacteria</taxon>
        <taxon>Pseudomonadati</taxon>
        <taxon>Spirochaetota</taxon>
        <taxon>Spirochaetia</taxon>
        <taxon>Spirochaetales</taxon>
        <taxon>Sphaerochaetaceae</taxon>
        <taxon>Sphaerochaeta</taxon>
    </lineage>
</organism>
<evidence type="ECO:0000313" key="4">
    <source>
        <dbReference type="EMBL" id="ADY12751.1"/>
    </source>
</evidence>
<feature type="transmembrane region" description="Helical" evidence="2">
    <location>
        <begin position="60"/>
        <end position="80"/>
    </location>
</feature>
<dbReference type="Pfam" id="PF13624">
    <property type="entry name" value="SurA_N_3"/>
    <property type="match status" value="1"/>
</dbReference>
<name>F0RYI0_SPHGB</name>
<dbReference type="InterPro" id="IPR046357">
    <property type="entry name" value="PPIase_dom_sf"/>
</dbReference>
<protein>
    <recommendedName>
        <fullName evidence="3">PpiC domain-containing protein</fullName>
    </recommendedName>
</protein>
<accession>F0RYI0</accession>
<evidence type="ECO:0000259" key="3">
    <source>
        <dbReference type="PROSITE" id="PS50198"/>
    </source>
</evidence>
<keyword evidence="1" id="KW-0413">Isomerase</keyword>
<dbReference type="GO" id="GO:0003755">
    <property type="term" value="F:peptidyl-prolyl cis-trans isomerase activity"/>
    <property type="evidence" value="ECO:0007669"/>
    <property type="project" value="UniProtKB-KW"/>
</dbReference>
<dbReference type="Proteomes" id="UP000008466">
    <property type="component" value="Chromosome"/>
</dbReference>
<dbReference type="KEGG" id="sbu:SpiBuddy_0924"/>
<gene>
    <name evidence="4" type="ordered locus">SpiBuddy_0924</name>
</gene>
<dbReference type="InterPro" id="IPR000297">
    <property type="entry name" value="PPIase_PpiC"/>
</dbReference>
<dbReference type="Pfam" id="PF00639">
    <property type="entry name" value="Rotamase"/>
    <property type="match status" value="1"/>
</dbReference>
<keyword evidence="2" id="KW-1133">Transmembrane helix</keyword>
<evidence type="ECO:0000256" key="2">
    <source>
        <dbReference type="SAM" id="Phobius"/>
    </source>
</evidence>
<dbReference type="Gene3D" id="3.10.50.40">
    <property type="match status" value="1"/>
</dbReference>
<dbReference type="SUPFAM" id="SSF54534">
    <property type="entry name" value="FKBP-like"/>
    <property type="match status" value="1"/>
</dbReference>
<evidence type="ECO:0000313" key="5">
    <source>
        <dbReference type="Proteomes" id="UP000008466"/>
    </source>
</evidence>
<keyword evidence="5" id="KW-1185">Reference proteome</keyword>
<dbReference type="STRING" id="158189.SpiBuddy_0924"/>
<keyword evidence="2" id="KW-0472">Membrane</keyword>
<dbReference type="AlphaFoldDB" id="F0RYI0"/>
<feature type="domain" description="PpiC" evidence="3">
    <location>
        <begin position="248"/>
        <end position="358"/>
    </location>
</feature>
<dbReference type="HOGENOM" id="CLU_038047_0_0_12"/>
<dbReference type="PROSITE" id="PS50198">
    <property type="entry name" value="PPIC_PPIASE_2"/>
    <property type="match status" value="1"/>
</dbReference>
<evidence type="ECO:0000256" key="1">
    <source>
        <dbReference type="PROSITE-ProRule" id="PRU00278"/>
    </source>
</evidence>
<dbReference type="SUPFAM" id="SSF109998">
    <property type="entry name" value="Triger factor/SurA peptide-binding domain-like"/>
    <property type="match status" value="1"/>
</dbReference>
<dbReference type="InterPro" id="IPR027304">
    <property type="entry name" value="Trigger_fact/SurA_dom_sf"/>
</dbReference>
<proteinExistence type="predicted"/>
<sequence>MRKMHGRKRFIMSANDNTNGKKPEDEAKELTIGKAKKDAVAVEGKKEVVLKPKRKITIGWVLGMLILILIAVSFVLAPAIEAFVGKRTSNGIVFGKYGKQEIKYVYGNYFYDQVQNYANQYKSSGTDQTQALYQIWKSAYDSTVIFTAINELATKAGIIAADDVVNRAIINSGAYNKDGKFDVETYQKASAESKANVEKSIRRSLPYQIVVDDVGTVLSSSAEAEYIATMASKGRTFRYLSVDQNQYPNELASQYALQNKQLFYTMDLSIISVETAEQAKTVYESITSGQTTFEAAAVANSLDSYAAQEGKVGQLYYYGIVSNFKNADEALSLLSAKDGDVIGPFEANGSFTLYKVNSAAVESDYADETTLASVKAYLAVNDSALIDSYLSDLAKSWAETAKAEGLDEVALKNNLEVVAVGATPYNVGKSSYMSDFSYTDTAGILSSAATGDVAKQMYTAQANTLLDPIKVGAAYLLLEVGEDTLDEGMSSYLSMFYDYYSGSQNQQDFSQALYTSDAFEDNFLTTFLTVVLGQTK</sequence>